<comment type="caution">
    <text evidence="1">The sequence shown here is derived from an EMBL/GenBank/DDBJ whole genome shotgun (WGS) entry which is preliminary data.</text>
</comment>
<proteinExistence type="predicted"/>
<evidence type="ECO:0000313" key="2">
    <source>
        <dbReference type="Proteomes" id="UP000613582"/>
    </source>
</evidence>
<evidence type="ECO:0000313" key="1">
    <source>
        <dbReference type="EMBL" id="GGC97017.1"/>
    </source>
</evidence>
<keyword evidence="2" id="KW-1185">Reference proteome</keyword>
<dbReference type="SUPFAM" id="SSF52799">
    <property type="entry name" value="(Phosphotyrosine protein) phosphatases II"/>
    <property type="match status" value="1"/>
</dbReference>
<dbReference type="RefSeq" id="WP_206711302.1">
    <property type="nucleotide sequence ID" value="NZ_BMGH01000001.1"/>
</dbReference>
<name>A0A8J2V455_9PROT</name>
<organism evidence="1 2">
    <name type="scientific">Aquisalinus flavus</name>
    <dbReference type="NCBI Taxonomy" id="1526572"/>
    <lineage>
        <taxon>Bacteria</taxon>
        <taxon>Pseudomonadati</taxon>
        <taxon>Pseudomonadota</taxon>
        <taxon>Alphaproteobacteria</taxon>
        <taxon>Parvularculales</taxon>
        <taxon>Parvularculaceae</taxon>
        <taxon>Aquisalinus</taxon>
    </lineage>
</organism>
<sequence length="233" mass="26849">MAGPMTREEFATPEGRKRAWRNLFLGDHGFLRKIYDNSHQISDKVWRTYQPSPARLKEWRDKGVKTVINLRGLRNSVPQSGFYWLEEEACDQLGLTLINHRAWSREAPPKEFILELNDLFETIEYPAILHCKSGADRAGIGSALYLFLHERRPLDEALEQLSFKYGHVKEGKTGVIDHFFETYQAAAKAEGAEPTPEHFLAWVENDYDKDAVQESFKPTALGSLLTEKILRRE</sequence>
<dbReference type="EMBL" id="BMGH01000001">
    <property type="protein sequence ID" value="GGC97017.1"/>
    <property type="molecule type" value="Genomic_DNA"/>
</dbReference>
<dbReference type="Proteomes" id="UP000613582">
    <property type="component" value="Unassembled WGS sequence"/>
</dbReference>
<protein>
    <submittedName>
        <fullName evidence="1">Protein-tyrosine-phosphatase</fullName>
    </submittedName>
</protein>
<dbReference type="InterPro" id="IPR029021">
    <property type="entry name" value="Prot-tyrosine_phosphatase-like"/>
</dbReference>
<gene>
    <name evidence="1" type="primary">ctpA</name>
    <name evidence="1" type="ORF">GCM10011342_02380</name>
</gene>
<dbReference type="AlphaFoldDB" id="A0A8J2V455"/>
<reference evidence="1" key="1">
    <citation type="journal article" date="2014" name="Int. J. Syst. Evol. Microbiol.">
        <title>Complete genome sequence of Corynebacterium casei LMG S-19264T (=DSM 44701T), isolated from a smear-ripened cheese.</title>
        <authorList>
            <consortium name="US DOE Joint Genome Institute (JGI-PGF)"/>
            <person name="Walter F."/>
            <person name="Albersmeier A."/>
            <person name="Kalinowski J."/>
            <person name="Ruckert C."/>
        </authorList>
    </citation>
    <scope>NUCLEOTIDE SEQUENCE</scope>
    <source>
        <strain evidence="1">CGMCC 1.12921</strain>
    </source>
</reference>
<reference evidence="1" key="2">
    <citation type="submission" date="2020-09" db="EMBL/GenBank/DDBJ databases">
        <authorList>
            <person name="Sun Q."/>
            <person name="Zhou Y."/>
        </authorList>
    </citation>
    <scope>NUCLEOTIDE SEQUENCE</scope>
    <source>
        <strain evidence="1">CGMCC 1.12921</strain>
    </source>
</reference>
<dbReference type="Gene3D" id="3.90.190.10">
    <property type="entry name" value="Protein tyrosine phosphatase superfamily"/>
    <property type="match status" value="1"/>
</dbReference>
<accession>A0A8J2V455</accession>